<dbReference type="PANTHER" id="PTHR46910:SF1">
    <property type="entry name" value="MISCELLANEOUS ZN(II)2CYS6 TRANSCRIPTION FACTOR (EUROFUNG)-RELATED"/>
    <property type="match status" value="1"/>
</dbReference>
<dbReference type="Gene3D" id="4.10.240.10">
    <property type="entry name" value="Zn(2)-C6 fungal-type DNA-binding domain"/>
    <property type="match status" value="1"/>
</dbReference>
<dbReference type="CDD" id="cd12148">
    <property type="entry name" value="fungal_TF_MHR"/>
    <property type="match status" value="1"/>
</dbReference>
<keyword evidence="1" id="KW-0479">Metal-binding</keyword>
<keyword evidence="2" id="KW-0539">Nucleus</keyword>
<evidence type="ECO:0000256" key="4">
    <source>
        <dbReference type="SAM" id="MobiDB-lite"/>
    </source>
</evidence>
<evidence type="ECO:0000256" key="2">
    <source>
        <dbReference type="ARBA" id="ARBA00023242"/>
    </source>
</evidence>
<dbReference type="InterPro" id="IPR001138">
    <property type="entry name" value="Zn2Cys6_DnaBD"/>
</dbReference>
<proteinExistence type="predicted"/>
<feature type="compositionally biased region" description="Low complexity" evidence="4">
    <location>
        <begin position="862"/>
        <end position="871"/>
    </location>
</feature>
<feature type="region of interest" description="Disordered" evidence="4">
    <location>
        <begin position="1"/>
        <end position="116"/>
    </location>
</feature>
<feature type="domain" description="Zn(2)-C6 fungal-type" evidence="5">
    <location>
        <begin position="131"/>
        <end position="162"/>
    </location>
</feature>
<dbReference type="InterPro" id="IPR036864">
    <property type="entry name" value="Zn2-C6_fun-type_DNA-bd_sf"/>
</dbReference>
<protein>
    <submittedName>
        <fullName evidence="6">Fungal-specific transcription factor domain-containing protein</fullName>
    </submittedName>
</protein>
<dbReference type="PANTHER" id="PTHR46910">
    <property type="entry name" value="TRANSCRIPTION FACTOR PDR1"/>
    <property type="match status" value="1"/>
</dbReference>
<dbReference type="Pfam" id="PF00172">
    <property type="entry name" value="Zn_clus"/>
    <property type="match status" value="1"/>
</dbReference>
<dbReference type="InterPro" id="IPR050987">
    <property type="entry name" value="AtrR-like"/>
</dbReference>
<keyword evidence="3" id="KW-0175">Coiled coil</keyword>
<comment type="caution">
    <text evidence="6">The sequence shown here is derived from an EMBL/GenBank/DDBJ whole genome shotgun (WGS) entry which is preliminary data.</text>
</comment>
<evidence type="ECO:0000259" key="5">
    <source>
        <dbReference type="PROSITE" id="PS50048"/>
    </source>
</evidence>
<feature type="compositionally biased region" description="Low complexity" evidence="4">
    <location>
        <begin position="10"/>
        <end position="27"/>
    </location>
</feature>
<evidence type="ECO:0000313" key="7">
    <source>
        <dbReference type="Proteomes" id="UP000774617"/>
    </source>
</evidence>
<evidence type="ECO:0000256" key="3">
    <source>
        <dbReference type="SAM" id="Coils"/>
    </source>
</evidence>
<feature type="region of interest" description="Disordered" evidence="4">
    <location>
        <begin position="717"/>
        <end position="780"/>
    </location>
</feature>
<feature type="region of interest" description="Disordered" evidence="4">
    <location>
        <begin position="799"/>
        <end position="881"/>
    </location>
</feature>
<dbReference type="Pfam" id="PF04082">
    <property type="entry name" value="Fungal_trans"/>
    <property type="match status" value="1"/>
</dbReference>
<organism evidence="6 7">
    <name type="scientific">Macrophomina phaseolina</name>
    <dbReference type="NCBI Taxonomy" id="35725"/>
    <lineage>
        <taxon>Eukaryota</taxon>
        <taxon>Fungi</taxon>
        <taxon>Dikarya</taxon>
        <taxon>Ascomycota</taxon>
        <taxon>Pezizomycotina</taxon>
        <taxon>Dothideomycetes</taxon>
        <taxon>Dothideomycetes incertae sedis</taxon>
        <taxon>Botryosphaeriales</taxon>
        <taxon>Botryosphaeriaceae</taxon>
        <taxon>Macrophomina</taxon>
    </lineage>
</organism>
<dbReference type="InterPro" id="IPR007219">
    <property type="entry name" value="XnlR_reg_dom"/>
</dbReference>
<evidence type="ECO:0000313" key="6">
    <source>
        <dbReference type="EMBL" id="KAH7044530.1"/>
    </source>
</evidence>
<dbReference type="SUPFAM" id="SSF57701">
    <property type="entry name" value="Zn2/Cys6 DNA-binding domain"/>
    <property type="match status" value="1"/>
</dbReference>
<keyword evidence="7" id="KW-1185">Reference proteome</keyword>
<feature type="compositionally biased region" description="Polar residues" evidence="4">
    <location>
        <begin position="64"/>
        <end position="86"/>
    </location>
</feature>
<dbReference type="SMART" id="SM00066">
    <property type="entry name" value="GAL4"/>
    <property type="match status" value="1"/>
</dbReference>
<feature type="compositionally biased region" description="Low complexity" evidence="4">
    <location>
        <begin position="802"/>
        <end position="815"/>
    </location>
</feature>
<gene>
    <name evidence="6" type="ORF">B0J12DRAFT_181109</name>
</gene>
<dbReference type="SMART" id="SM00906">
    <property type="entry name" value="Fungal_trans"/>
    <property type="match status" value="1"/>
</dbReference>
<accession>A0ABQ8G5C7</accession>
<dbReference type="EMBL" id="JAGTJR010000020">
    <property type="protein sequence ID" value="KAH7044530.1"/>
    <property type="molecule type" value="Genomic_DNA"/>
</dbReference>
<name>A0ABQ8G5C7_9PEZI</name>
<dbReference type="CDD" id="cd00067">
    <property type="entry name" value="GAL4"/>
    <property type="match status" value="1"/>
</dbReference>
<sequence>MDNPYARQQSHAIPSHDSSSVSSNASPQTVIPPASTLFSLSSSARPHGLQTPSLPPQTIARSPGTYSTTPYNYSYGNSSTSPSTAAGSLPGSIHEQLPDAPMPGSGISPTHVSGGLSATKRAYRQRRKDPSCDACRERKVKCDATETSSCSECSSRSVRCQFTKETNRRMSSIKQVQDLQSQLAEAKHQISQLRSMLQHGGAMDVDKQVVDVPTLNLPDIVPSSERKHGPPPMANFDHVRKNIRIYSRGIFKAPPPYRHNVPQVAYPSNSLALPPRHTADQLLAQYCGSTHVCMPLVHWPTFMAEVDKVYAAGSFQGAPQIWVSVFFAVLACGSLQRTDTSPGSPSAEIEGKTFMEIAARSINTWVDDLTIDHARTTLLVSIFLTEMNLKSAGWVWLGSAVRTAQDLGLHHETGPWPVVEGELRRRTWWSIYSWDRLLSLEVGRPVLIDDEECDVSWPSPVDDNYIQPHGISRAPPGHQPLTTLHTSIPVVRFISQLKKTLKSKTVALGTIQTYEEYFRAIMSSFPETHQLGHESYVDPALLPSVLVLPFTRFHLSRHNLSSACHPAERVDALNRCLLVAQDTAKYISRSILSPPAFHDGPGEPSFRGDSWQARILATTKHMLCTHLWRCTLILCFRADYVSALTCVRVSAAIGSARKVNIACGRNLAFFLDRLTERIQSGNGSQNMLEVDEEMLAYVSGDLQGCAENSWVWAGSETGVKLNTPPATQPPNPPNTTTVAKDPGRARNSSGGSENGEAMQDDDERFPAPRMNSMLTDKESREWGGWERVERQIATLLEEQRSRQQQAQQVHAQMQQPPTFYQPSPHNAGKRVQLAPEAGSLPPAPAPPGVVEAGSGAGPPPGSSGSSASAGGTSRISIANII</sequence>
<evidence type="ECO:0000256" key="1">
    <source>
        <dbReference type="ARBA" id="ARBA00022723"/>
    </source>
</evidence>
<reference evidence="6 7" key="1">
    <citation type="journal article" date="2021" name="Nat. Commun.">
        <title>Genetic determinants of endophytism in the Arabidopsis root mycobiome.</title>
        <authorList>
            <person name="Mesny F."/>
            <person name="Miyauchi S."/>
            <person name="Thiergart T."/>
            <person name="Pickel B."/>
            <person name="Atanasova L."/>
            <person name="Karlsson M."/>
            <person name="Huettel B."/>
            <person name="Barry K.W."/>
            <person name="Haridas S."/>
            <person name="Chen C."/>
            <person name="Bauer D."/>
            <person name="Andreopoulos W."/>
            <person name="Pangilinan J."/>
            <person name="LaButti K."/>
            <person name="Riley R."/>
            <person name="Lipzen A."/>
            <person name="Clum A."/>
            <person name="Drula E."/>
            <person name="Henrissat B."/>
            <person name="Kohler A."/>
            <person name="Grigoriev I.V."/>
            <person name="Martin F.M."/>
            <person name="Hacquard S."/>
        </authorList>
    </citation>
    <scope>NUCLEOTIDE SEQUENCE [LARGE SCALE GENOMIC DNA]</scope>
    <source>
        <strain evidence="6 7">MPI-SDFR-AT-0080</strain>
    </source>
</reference>
<dbReference type="PROSITE" id="PS00463">
    <property type="entry name" value="ZN2_CY6_FUNGAL_1"/>
    <property type="match status" value="1"/>
</dbReference>
<dbReference type="PROSITE" id="PS50048">
    <property type="entry name" value="ZN2_CY6_FUNGAL_2"/>
    <property type="match status" value="1"/>
</dbReference>
<feature type="coiled-coil region" evidence="3">
    <location>
        <begin position="169"/>
        <end position="196"/>
    </location>
</feature>
<dbReference type="Proteomes" id="UP000774617">
    <property type="component" value="Unassembled WGS sequence"/>
</dbReference>